<dbReference type="STRING" id="39841.SAMN05660836_02036"/>
<evidence type="ECO:0000256" key="10">
    <source>
        <dbReference type="PROSITE-ProRule" id="PRU01360"/>
    </source>
</evidence>
<comment type="subcellular location">
    <subcellularLocation>
        <location evidence="1 10">Cell outer membrane</location>
        <topology evidence="1 10">Multi-pass membrane protein</topology>
    </subcellularLocation>
</comment>
<evidence type="ECO:0000313" key="15">
    <source>
        <dbReference type="Proteomes" id="UP000199611"/>
    </source>
</evidence>
<sequence length="722" mass="81501">MVMMRVVIFPGLIALGLLFVSCLPLMAERTDETPLVTLEPLTVEEKKSVSAEQNVEQVDVKSERSAIVSRIPDVIDQVPGVDVQGRGVLTPKSSQVRLRGLDERRSLILLDGRPLNGTGVMGGYFVDWSMLAVEDFERVDVGKGAFSARYGNTLGGVINLVPARPSEKPEVLFETGYKRYDTFSSFLSGSARSQNFGARVLAGYASTDGNLRNSEVERANFSGNFYYFFGGDGEIRFGIRYTEGDFNMPVENVEGAPGYDPDYPENAGSYLAGPGIQFPSGDTFGDGSYYEKKRTEMDLSFRKELLGFQSELKVYRNYEERKDVFYSYNTGEKVLVRDCVPDRSWGWVIRLGRYLADHHVTFGADANYQGYEGTNNTFIRANYFTRNPTDGSNELDATRYHGLYVDDTWKVTEWLTLYGGLRYEDYYGNRSVDVVTGYQNGRPAGFETTTAEFDESTLLPKFGVTVTPRRWLTIFGHAGRATRFPDNPAFYWYYGGYRPEVDPSVNIQRKPLTYEDAVQYEVGTRITPLEGVSLGFTWFDYRIDDYIRWIFGYSPSRVVYNVDRVNIHGVEMDGRIRLGGGFSGFFNVTWQDTEKKGDVLDASNALTDKLSEIPEWKFNIGLSYERENGLLAKVTLRWVDDRQVPYLNGGSPDGTPLGTPVTLRSMDSFAVVDLLVRYPLTYGPFQGYISAGVENLLDEEYEEELDFPAPERTFFVGLEVKF</sequence>
<keyword evidence="8" id="KW-0675">Receptor</keyword>
<keyword evidence="5" id="KW-0732">Signal</keyword>
<dbReference type="InterPro" id="IPR000531">
    <property type="entry name" value="Beta-barrel_TonB"/>
</dbReference>
<dbReference type="Proteomes" id="UP000199611">
    <property type="component" value="Unassembled WGS sequence"/>
</dbReference>
<dbReference type="AlphaFoldDB" id="A0A1I4UY50"/>
<evidence type="ECO:0000259" key="12">
    <source>
        <dbReference type="Pfam" id="PF00593"/>
    </source>
</evidence>
<dbReference type="GO" id="GO:0015344">
    <property type="term" value="F:siderophore uptake transmembrane transporter activity"/>
    <property type="evidence" value="ECO:0007669"/>
    <property type="project" value="TreeGrafter"/>
</dbReference>
<dbReference type="Pfam" id="PF07715">
    <property type="entry name" value="Plug"/>
    <property type="match status" value="1"/>
</dbReference>
<keyword evidence="6 11" id="KW-0798">TonB box</keyword>
<name>A0A1I4UY50_9BACT</name>
<dbReference type="InterPro" id="IPR037066">
    <property type="entry name" value="Plug_dom_sf"/>
</dbReference>
<keyword evidence="3 10" id="KW-1134">Transmembrane beta strand</keyword>
<dbReference type="InterPro" id="IPR036942">
    <property type="entry name" value="Beta-barrel_TonB_sf"/>
</dbReference>
<evidence type="ECO:0000256" key="4">
    <source>
        <dbReference type="ARBA" id="ARBA00022692"/>
    </source>
</evidence>
<evidence type="ECO:0000256" key="5">
    <source>
        <dbReference type="ARBA" id="ARBA00022729"/>
    </source>
</evidence>
<dbReference type="InterPro" id="IPR010917">
    <property type="entry name" value="TonB_rcpt_CS"/>
</dbReference>
<keyword evidence="9 10" id="KW-0998">Cell outer membrane</keyword>
<evidence type="ECO:0000256" key="6">
    <source>
        <dbReference type="ARBA" id="ARBA00023077"/>
    </source>
</evidence>
<keyword evidence="2 10" id="KW-0813">Transport</keyword>
<evidence type="ECO:0000313" key="14">
    <source>
        <dbReference type="EMBL" id="SFM93861.1"/>
    </source>
</evidence>
<gene>
    <name evidence="14" type="ORF">SAMN05660836_02036</name>
</gene>
<keyword evidence="7 10" id="KW-0472">Membrane</keyword>
<dbReference type="PROSITE" id="PS51257">
    <property type="entry name" value="PROKAR_LIPOPROTEIN"/>
    <property type="match status" value="1"/>
</dbReference>
<dbReference type="GO" id="GO:0044718">
    <property type="term" value="P:siderophore transmembrane transport"/>
    <property type="evidence" value="ECO:0007669"/>
    <property type="project" value="TreeGrafter"/>
</dbReference>
<feature type="domain" description="TonB-dependent receptor plug" evidence="13">
    <location>
        <begin position="51"/>
        <end position="157"/>
    </location>
</feature>
<feature type="domain" description="TonB-dependent receptor-like beta-barrel" evidence="12">
    <location>
        <begin position="258"/>
        <end position="696"/>
    </location>
</feature>
<reference evidence="14 15" key="1">
    <citation type="submission" date="2016-10" db="EMBL/GenBank/DDBJ databases">
        <authorList>
            <person name="de Groot N.N."/>
        </authorList>
    </citation>
    <scope>NUCLEOTIDE SEQUENCE [LARGE SCALE GENOMIC DNA]</scope>
    <source>
        <strain evidence="14 15">DSM 9990</strain>
    </source>
</reference>
<comment type="similarity">
    <text evidence="10 11">Belongs to the TonB-dependent receptor family.</text>
</comment>
<proteinExistence type="inferred from homology"/>
<evidence type="ECO:0000256" key="11">
    <source>
        <dbReference type="RuleBase" id="RU003357"/>
    </source>
</evidence>
<dbReference type="GO" id="GO:0009279">
    <property type="term" value="C:cell outer membrane"/>
    <property type="evidence" value="ECO:0007669"/>
    <property type="project" value="UniProtKB-SubCell"/>
</dbReference>
<organism evidence="14 15">
    <name type="scientific">Thermodesulforhabdus norvegica</name>
    <dbReference type="NCBI Taxonomy" id="39841"/>
    <lineage>
        <taxon>Bacteria</taxon>
        <taxon>Pseudomonadati</taxon>
        <taxon>Thermodesulfobacteriota</taxon>
        <taxon>Syntrophobacteria</taxon>
        <taxon>Syntrophobacterales</taxon>
        <taxon>Thermodesulforhabdaceae</taxon>
        <taxon>Thermodesulforhabdus</taxon>
    </lineage>
</organism>
<evidence type="ECO:0000256" key="1">
    <source>
        <dbReference type="ARBA" id="ARBA00004571"/>
    </source>
</evidence>
<dbReference type="PANTHER" id="PTHR30069">
    <property type="entry name" value="TONB-DEPENDENT OUTER MEMBRANE RECEPTOR"/>
    <property type="match status" value="1"/>
</dbReference>
<evidence type="ECO:0000256" key="9">
    <source>
        <dbReference type="ARBA" id="ARBA00023237"/>
    </source>
</evidence>
<dbReference type="Gene3D" id="2.40.170.20">
    <property type="entry name" value="TonB-dependent receptor, beta-barrel domain"/>
    <property type="match status" value="1"/>
</dbReference>
<accession>A0A1I4UY50</accession>
<dbReference type="CDD" id="cd01347">
    <property type="entry name" value="ligand_gated_channel"/>
    <property type="match status" value="1"/>
</dbReference>
<dbReference type="SUPFAM" id="SSF56935">
    <property type="entry name" value="Porins"/>
    <property type="match status" value="1"/>
</dbReference>
<dbReference type="Pfam" id="PF00593">
    <property type="entry name" value="TonB_dep_Rec_b-barrel"/>
    <property type="match status" value="1"/>
</dbReference>
<dbReference type="InterPro" id="IPR039426">
    <property type="entry name" value="TonB-dep_rcpt-like"/>
</dbReference>
<dbReference type="Gene3D" id="2.170.130.10">
    <property type="entry name" value="TonB-dependent receptor, plug domain"/>
    <property type="match status" value="1"/>
</dbReference>
<evidence type="ECO:0000256" key="7">
    <source>
        <dbReference type="ARBA" id="ARBA00023136"/>
    </source>
</evidence>
<evidence type="ECO:0000256" key="3">
    <source>
        <dbReference type="ARBA" id="ARBA00022452"/>
    </source>
</evidence>
<protein>
    <submittedName>
        <fullName evidence="14">Iron complex outermembrane recepter protein</fullName>
    </submittedName>
</protein>
<dbReference type="PROSITE" id="PS52016">
    <property type="entry name" value="TONB_DEPENDENT_REC_3"/>
    <property type="match status" value="1"/>
</dbReference>
<dbReference type="EMBL" id="FOUU01000007">
    <property type="protein sequence ID" value="SFM93861.1"/>
    <property type="molecule type" value="Genomic_DNA"/>
</dbReference>
<dbReference type="PANTHER" id="PTHR30069:SF29">
    <property type="entry name" value="HEMOGLOBIN AND HEMOGLOBIN-HAPTOGLOBIN-BINDING PROTEIN 1-RELATED"/>
    <property type="match status" value="1"/>
</dbReference>
<dbReference type="InterPro" id="IPR012910">
    <property type="entry name" value="Plug_dom"/>
</dbReference>
<dbReference type="PROSITE" id="PS01156">
    <property type="entry name" value="TONB_DEPENDENT_REC_2"/>
    <property type="match status" value="1"/>
</dbReference>
<evidence type="ECO:0000256" key="8">
    <source>
        <dbReference type="ARBA" id="ARBA00023170"/>
    </source>
</evidence>
<keyword evidence="15" id="KW-1185">Reference proteome</keyword>
<evidence type="ECO:0000256" key="2">
    <source>
        <dbReference type="ARBA" id="ARBA00022448"/>
    </source>
</evidence>
<evidence type="ECO:0000259" key="13">
    <source>
        <dbReference type="Pfam" id="PF07715"/>
    </source>
</evidence>
<keyword evidence="4 10" id="KW-0812">Transmembrane</keyword>